<keyword evidence="11" id="KW-0902">Two-component regulatory system</keyword>
<evidence type="ECO:0000256" key="3">
    <source>
        <dbReference type="ARBA" id="ARBA00012438"/>
    </source>
</evidence>
<dbReference type="CDD" id="cd00082">
    <property type="entry name" value="HisKA"/>
    <property type="match status" value="1"/>
</dbReference>
<dbReference type="InterPro" id="IPR000700">
    <property type="entry name" value="PAS-assoc_C"/>
</dbReference>
<evidence type="ECO:0000256" key="1">
    <source>
        <dbReference type="ARBA" id="ARBA00000085"/>
    </source>
</evidence>
<dbReference type="Gene3D" id="1.10.287.130">
    <property type="match status" value="1"/>
</dbReference>
<dbReference type="EMBL" id="JARGDL010000001">
    <property type="protein sequence ID" value="MDF1610819.1"/>
    <property type="molecule type" value="Genomic_DNA"/>
</dbReference>
<keyword evidence="12" id="KW-0472">Membrane</keyword>
<dbReference type="InterPro" id="IPR003594">
    <property type="entry name" value="HATPase_dom"/>
</dbReference>
<dbReference type="PRINTS" id="PR00344">
    <property type="entry name" value="BCTRLSENSOR"/>
</dbReference>
<dbReference type="EC" id="2.7.13.3" evidence="3"/>
<evidence type="ECO:0000259" key="14">
    <source>
        <dbReference type="PROSITE" id="PS50112"/>
    </source>
</evidence>
<dbReference type="CDD" id="cd00130">
    <property type="entry name" value="PAS"/>
    <property type="match status" value="2"/>
</dbReference>
<evidence type="ECO:0000259" key="13">
    <source>
        <dbReference type="PROSITE" id="PS50109"/>
    </source>
</evidence>
<dbReference type="InterPro" id="IPR003661">
    <property type="entry name" value="HisK_dim/P_dom"/>
</dbReference>
<keyword evidence="7" id="KW-0547">Nucleotide-binding</keyword>
<proteinExistence type="predicted"/>
<keyword evidence="4" id="KW-0597">Phosphoprotein</keyword>
<gene>
    <name evidence="16" type="ORF">P0M35_01530</name>
</gene>
<accession>A0AAE3NYA7</accession>
<organism evidence="16 17">
    <name type="scientific">Stygiobacter electus</name>
    <dbReference type="NCBI Taxonomy" id="3032292"/>
    <lineage>
        <taxon>Bacteria</taxon>
        <taxon>Pseudomonadati</taxon>
        <taxon>Ignavibacteriota</taxon>
        <taxon>Ignavibacteria</taxon>
        <taxon>Ignavibacteriales</taxon>
        <taxon>Melioribacteraceae</taxon>
        <taxon>Stygiobacter</taxon>
    </lineage>
</organism>
<comment type="catalytic activity">
    <reaction evidence="1">
        <text>ATP + protein L-histidine = ADP + protein N-phospho-L-histidine.</text>
        <dbReference type="EC" id="2.7.13.3"/>
    </reaction>
</comment>
<dbReference type="SMART" id="SM00091">
    <property type="entry name" value="PAS"/>
    <property type="match status" value="3"/>
</dbReference>
<keyword evidence="10" id="KW-1133">Transmembrane helix</keyword>
<feature type="domain" description="PAS" evidence="14">
    <location>
        <begin position="360"/>
        <end position="412"/>
    </location>
</feature>
<protein>
    <recommendedName>
        <fullName evidence="3">histidine kinase</fullName>
        <ecNumber evidence="3">2.7.13.3</ecNumber>
    </recommendedName>
</protein>
<dbReference type="InterPro" id="IPR035965">
    <property type="entry name" value="PAS-like_dom_sf"/>
</dbReference>
<evidence type="ECO:0000256" key="7">
    <source>
        <dbReference type="ARBA" id="ARBA00022741"/>
    </source>
</evidence>
<dbReference type="GO" id="GO:0000156">
    <property type="term" value="F:phosphorelay response regulator activity"/>
    <property type="evidence" value="ECO:0007669"/>
    <property type="project" value="TreeGrafter"/>
</dbReference>
<dbReference type="InterPro" id="IPR050351">
    <property type="entry name" value="BphY/WalK/GraS-like"/>
</dbReference>
<dbReference type="SMART" id="SM00387">
    <property type="entry name" value="HATPase_c"/>
    <property type="match status" value="1"/>
</dbReference>
<evidence type="ECO:0000256" key="5">
    <source>
        <dbReference type="ARBA" id="ARBA00022679"/>
    </source>
</evidence>
<dbReference type="SUPFAM" id="SSF55874">
    <property type="entry name" value="ATPase domain of HSP90 chaperone/DNA topoisomerase II/histidine kinase"/>
    <property type="match status" value="1"/>
</dbReference>
<keyword evidence="17" id="KW-1185">Reference proteome</keyword>
<keyword evidence="6" id="KW-0812">Transmembrane</keyword>
<evidence type="ECO:0000256" key="12">
    <source>
        <dbReference type="ARBA" id="ARBA00023136"/>
    </source>
</evidence>
<dbReference type="SUPFAM" id="SSF55785">
    <property type="entry name" value="PYP-like sensor domain (PAS domain)"/>
    <property type="match status" value="3"/>
</dbReference>
<dbReference type="GO" id="GO:0016020">
    <property type="term" value="C:membrane"/>
    <property type="evidence" value="ECO:0007669"/>
    <property type="project" value="UniProtKB-SubCell"/>
</dbReference>
<dbReference type="Gene3D" id="3.30.450.20">
    <property type="entry name" value="PAS domain"/>
    <property type="match status" value="3"/>
</dbReference>
<dbReference type="SUPFAM" id="SSF47384">
    <property type="entry name" value="Homodimeric domain of signal transducing histidine kinase"/>
    <property type="match status" value="1"/>
</dbReference>
<keyword evidence="8 16" id="KW-0418">Kinase</keyword>
<evidence type="ECO:0000256" key="11">
    <source>
        <dbReference type="ARBA" id="ARBA00023012"/>
    </source>
</evidence>
<keyword evidence="9" id="KW-0067">ATP-binding</keyword>
<dbReference type="AlphaFoldDB" id="A0AAE3NYA7"/>
<dbReference type="InterPro" id="IPR000014">
    <property type="entry name" value="PAS"/>
</dbReference>
<comment type="caution">
    <text evidence="16">The sequence shown here is derived from an EMBL/GenBank/DDBJ whole genome shotgun (WGS) entry which is preliminary data.</text>
</comment>
<evidence type="ECO:0000256" key="2">
    <source>
        <dbReference type="ARBA" id="ARBA00004141"/>
    </source>
</evidence>
<evidence type="ECO:0000256" key="6">
    <source>
        <dbReference type="ARBA" id="ARBA00022692"/>
    </source>
</evidence>
<evidence type="ECO:0000313" key="16">
    <source>
        <dbReference type="EMBL" id="MDF1610819.1"/>
    </source>
</evidence>
<dbReference type="PANTHER" id="PTHR42878">
    <property type="entry name" value="TWO-COMPONENT HISTIDINE KINASE"/>
    <property type="match status" value="1"/>
</dbReference>
<dbReference type="PANTHER" id="PTHR42878:SF7">
    <property type="entry name" value="SENSOR HISTIDINE KINASE GLRK"/>
    <property type="match status" value="1"/>
</dbReference>
<dbReference type="Proteomes" id="UP001221302">
    <property type="component" value="Unassembled WGS sequence"/>
</dbReference>
<comment type="subcellular location">
    <subcellularLocation>
        <location evidence="2">Membrane</location>
        <topology evidence="2">Multi-pass membrane protein</topology>
    </subcellularLocation>
</comment>
<evidence type="ECO:0000259" key="15">
    <source>
        <dbReference type="PROSITE" id="PS50113"/>
    </source>
</evidence>
<keyword evidence="5" id="KW-0808">Transferase</keyword>
<dbReference type="NCBIfam" id="TIGR00229">
    <property type="entry name" value="sensory_box"/>
    <property type="match status" value="2"/>
</dbReference>
<sequence>MKVKILFQTSLLNNKELLDQYNNSDFWEIYIGENDNINYDNYDLIIYNVDSKLSKFNELYKYSSKIILLSEKYEDSVYNEYFNNNFYDYILINELTLLYIKKKVDYLQLQKANNFSITNDFFRLLNLTQQNVYIVNESGKIIYHSAKFLNHLEYSSEEFKNIKIYDFDNSIKNQNELKIIFESLDNNSITINSIHKTKYESIKYVEETISKIKFGNNQLCLFCITDLTELKSLKEKYEIINEKFVNIFFNKHSVMLIIHPETGKIIDVNEAAEKFYGINRETFINNTYIYDFNYDKSISSLKDYKIAAIKGHNIFFARHITKEGSIKEVQISAGKINLRGKELIFSVINDVTEKINYAKEVEIFKTVFNQSPLSIIITNNYGKIIYINEAFTKIYGYEFSEVHNKSPKFLYPINTDDFNYKEMWQTILSGQNWSNELLTKKKNDELIWQSLSIASIKDEFGTIKYFVIISEDITDKKELIRQLELSKIESEKANKIKTEFLIQLSYELRNPLNILINLIDYIFMDKENNLDPDTQKIYNSAGLASERIKKIVNLLSEMAVLNSNQYYLKYEPVKIFQDIISPLYIEQNKYCQSRNNKFVIEKNFNEIIITTDKHCLYQIINNVVDNAIKFTSNGIINLKVIRNKKDLEFQVSDNGIGISEEFLPKVFDDFSQEQKGYNRAYEGNGIGLALVKKYSKLINAELFINSEKNIGTNFIIKLKDVIED</sequence>
<reference evidence="16" key="1">
    <citation type="submission" date="2023-03" db="EMBL/GenBank/DDBJ databases">
        <title>Stygiobacter electus gen. nov., sp. nov., facultatively anaerobic thermotolerant bacterium of the class Ignavibacteria from a well of Yessentuki mineral water deposit.</title>
        <authorList>
            <person name="Podosokorskaya O.A."/>
            <person name="Elcheninov A.G."/>
            <person name="Petrova N.F."/>
            <person name="Zavarzina D.G."/>
            <person name="Kublanov I.V."/>
            <person name="Merkel A.Y."/>
        </authorList>
    </citation>
    <scope>NUCLEOTIDE SEQUENCE</scope>
    <source>
        <strain evidence="16">09-Me</strain>
    </source>
</reference>
<dbReference type="InterPro" id="IPR036890">
    <property type="entry name" value="HATPase_C_sf"/>
</dbReference>
<dbReference type="Pfam" id="PF02518">
    <property type="entry name" value="HATPase_c"/>
    <property type="match status" value="1"/>
</dbReference>
<dbReference type="GO" id="GO:0005524">
    <property type="term" value="F:ATP binding"/>
    <property type="evidence" value="ECO:0007669"/>
    <property type="project" value="UniProtKB-KW"/>
</dbReference>
<feature type="domain" description="PAC" evidence="15">
    <location>
        <begin position="431"/>
        <end position="485"/>
    </location>
</feature>
<evidence type="ECO:0000256" key="10">
    <source>
        <dbReference type="ARBA" id="ARBA00022989"/>
    </source>
</evidence>
<evidence type="ECO:0000256" key="4">
    <source>
        <dbReference type="ARBA" id="ARBA00022553"/>
    </source>
</evidence>
<dbReference type="GO" id="GO:0030295">
    <property type="term" value="F:protein kinase activator activity"/>
    <property type="evidence" value="ECO:0007669"/>
    <property type="project" value="TreeGrafter"/>
</dbReference>
<name>A0AAE3NYA7_9BACT</name>
<dbReference type="PROSITE" id="PS50113">
    <property type="entry name" value="PAC"/>
    <property type="match status" value="1"/>
</dbReference>
<dbReference type="GO" id="GO:0007234">
    <property type="term" value="P:osmosensory signaling via phosphorelay pathway"/>
    <property type="evidence" value="ECO:0007669"/>
    <property type="project" value="TreeGrafter"/>
</dbReference>
<evidence type="ECO:0000256" key="9">
    <source>
        <dbReference type="ARBA" id="ARBA00022840"/>
    </source>
</evidence>
<dbReference type="GO" id="GO:0000155">
    <property type="term" value="F:phosphorelay sensor kinase activity"/>
    <property type="evidence" value="ECO:0007669"/>
    <property type="project" value="InterPro"/>
</dbReference>
<evidence type="ECO:0000313" key="17">
    <source>
        <dbReference type="Proteomes" id="UP001221302"/>
    </source>
</evidence>
<dbReference type="InterPro" id="IPR036097">
    <property type="entry name" value="HisK_dim/P_sf"/>
</dbReference>
<feature type="domain" description="PAS" evidence="14">
    <location>
        <begin position="241"/>
        <end position="312"/>
    </location>
</feature>
<dbReference type="Gene3D" id="3.30.565.10">
    <property type="entry name" value="Histidine kinase-like ATPase, C-terminal domain"/>
    <property type="match status" value="1"/>
</dbReference>
<dbReference type="PROSITE" id="PS50109">
    <property type="entry name" value="HIS_KIN"/>
    <property type="match status" value="1"/>
</dbReference>
<evidence type="ECO:0000256" key="8">
    <source>
        <dbReference type="ARBA" id="ARBA00022777"/>
    </source>
</evidence>
<dbReference type="InterPro" id="IPR005467">
    <property type="entry name" value="His_kinase_dom"/>
</dbReference>
<dbReference type="InterPro" id="IPR004358">
    <property type="entry name" value="Sig_transdc_His_kin-like_C"/>
</dbReference>
<dbReference type="Pfam" id="PF13426">
    <property type="entry name" value="PAS_9"/>
    <property type="match status" value="3"/>
</dbReference>
<dbReference type="PROSITE" id="PS50112">
    <property type="entry name" value="PAS"/>
    <property type="match status" value="2"/>
</dbReference>
<dbReference type="RefSeq" id="WP_321534585.1">
    <property type="nucleotide sequence ID" value="NZ_JARGDL010000001.1"/>
</dbReference>
<feature type="domain" description="Histidine kinase" evidence="13">
    <location>
        <begin position="503"/>
        <end position="722"/>
    </location>
</feature>